<keyword evidence="3" id="KW-1185">Reference proteome</keyword>
<evidence type="ECO:0000256" key="1">
    <source>
        <dbReference type="SAM" id="Phobius"/>
    </source>
</evidence>
<dbReference type="RefSeq" id="WP_226933371.1">
    <property type="nucleotide sequence ID" value="NZ_JACDXX010000001.1"/>
</dbReference>
<reference evidence="2 3" key="1">
    <citation type="submission" date="2020-07" db="EMBL/GenBank/DDBJ databases">
        <title>Pseudogemmobacter sp. nov., isolated from poultry manure in Taiwan.</title>
        <authorList>
            <person name="Lin S.-Y."/>
            <person name="Tang Y.-S."/>
            <person name="Young C.-C."/>
        </authorList>
    </citation>
    <scope>NUCLEOTIDE SEQUENCE [LARGE SCALE GENOMIC DNA]</scope>
    <source>
        <strain evidence="2 3">CC-YST710</strain>
    </source>
</reference>
<organism evidence="2 3">
    <name type="scientific">Pseudogemmobacter faecipullorum</name>
    <dbReference type="NCBI Taxonomy" id="2755041"/>
    <lineage>
        <taxon>Bacteria</taxon>
        <taxon>Pseudomonadati</taxon>
        <taxon>Pseudomonadota</taxon>
        <taxon>Alphaproteobacteria</taxon>
        <taxon>Rhodobacterales</taxon>
        <taxon>Paracoccaceae</taxon>
        <taxon>Pseudogemmobacter</taxon>
    </lineage>
</organism>
<keyword evidence="1" id="KW-0472">Membrane</keyword>
<protein>
    <submittedName>
        <fullName evidence="2">Uncharacterized protein</fullName>
    </submittedName>
</protein>
<keyword evidence="1" id="KW-1133">Transmembrane helix</keyword>
<keyword evidence="1" id="KW-0812">Transmembrane</keyword>
<evidence type="ECO:0000313" key="3">
    <source>
        <dbReference type="Proteomes" id="UP001198571"/>
    </source>
</evidence>
<proteinExistence type="predicted"/>
<evidence type="ECO:0000313" key="2">
    <source>
        <dbReference type="EMBL" id="MCB5408498.1"/>
    </source>
</evidence>
<feature type="transmembrane region" description="Helical" evidence="1">
    <location>
        <begin position="113"/>
        <end position="135"/>
    </location>
</feature>
<gene>
    <name evidence="2" type="ORF">H0485_00565</name>
</gene>
<comment type="caution">
    <text evidence="2">The sequence shown here is derived from an EMBL/GenBank/DDBJ whole genome shotgun (WGS) entry which is preliminary data.</text>
</comment>
<name>A0ABS8CGH8_9RHOB</name>
<dbReference type="Proteomes" id="UP001198571">
    <property type="component" value="Unassembled WGS sequence"/>
</dbReference>
<dbReference type="EMBL" id="JACDXX010000001">
    <property type="protein sequence ID" value="MCB5408498.1"/>
    <property type="molecule type" value="Genomic_DNA"/>
</dbReference>
<sequence length="345" mass="36742">MKLGSGTVLSKYQRLEAIGLWRETPEEQRREVIVHLGEATLVMTDPRSETALTHWSLPAVQRVNPGEEPAVFSPGSDSGESVEIEDEAMLAALRTVHSAVAAARPHPGRLRGVLIGGGIALGLILTTLVIPAVLFSHTARMVPLPKRADIGMRALDDVMRLTGAPCDKEIALPALARLAERVFGPEDTPILYILPEGLTRPAHLPGGVILLPKSLIEQDSPDALAGAALVEGVAAGLQDPLQPILKYAGVFASFELLTSGDLPDKALSGYGETLLARQPALPPQSNLIAAFSEAQLPLTPWARWLDAPPDETEALIAADPYRELTPGALMQDEDWMALQSVCAGS</sequence>
<accession>A0ABS8CGH8</accession>